<keyword evidence="3" id="KW-0175">Coiled coil</keyword>
<dbReference type="InterPro" id="IPR050216">
    <property type="entry name" value="LRR_domain-containing"/>
</dbReference>
<dbReference type="SMART" id="SM00365">
    <property type="entry name" value="LRR_SD22"/>
    <property type="match status" value="3"/>
</dbReference>
<accession>A0ABD3MTU7</accession>
<keyword evidence="2" id="KW-0677">Repeat</keyword>
<organism evidence="5 6">
    <name type="scientific">Cyclotella atomus</name>
    <dbReference type="NCBI Taxonomy" id="382360"/>
    <lineage>
        <taxon>Eukaryota</taxon>
        <taxon>Sar</taxon>
        <taxon>Stramenopiles</taxon>
        <taxon>Ochrophyta</taxon>
        <taxon>Bacillariophyta</taxon>
        <taxon>Coscinodiscophyceae</taxon>
        <taxon>Thalassiosirophycidae</taxon>
        <taxon>Stephanodiscales</taxon>
        <taxon>Stephanodiscaceae</taxon>
        <taxon>Cyclotella</taxon>
    </lineage>
</organism>
<dbReference type="Pfam" id="PF13855">
    <property type="entry name" value="LRR_8"/>
    <property type="match status" value="1"/>
</dbReference>
<sequence length="755" mass="86172">MNDSWLENAEERRKLTAILHEKHQREKARKARERVKAERDKVEQQWKAACELGKETGCVSLCNLDMKSIGNSVYTFPDDYGRVLKELRLDGIGLSSLGKLPTRCRDLEKLSLASNHIQDISNIHFLGKLTQLNLLKNQIMQLPSTVNLLTNLTRMEVANNSLTDIPAELSKLRGLKHLNLECNRLAELPVALGRLDCETLNLSNNKFTVCPPCVVDMKNLRRLSINYNEIGVLPGGLHKLKKLESLHASKNRIIILPDSIVDMASLHSLWFDYNQLSALPPNFHKLTKLQELKLEGNPDFVYPPIDIVARGTEDVLRWSRQRLELSKTAKMKHIVESLNEVLKQVHRYKIGGALHESLFQVIGDEFQFPPFALWTIFLPELSKMWTDPTQSANNGIKSFPYERAEVERAMFEFRDAAGPILRKTAHGRFRMCSCVETRGSSTACIPMQGGSMCTRPALLLRKICYEENMKEKRRQVAEEKAIEVAESAAKKIANAFLESDEGIMTVREEALKVAAVQLPQKSALSQVLKKLPLPSSIKQKPEAKARLKRIEEDIRQSHMREKLAEARNQVIERNKKMVVVMQSWMGLSLFEAFDGWRFAVEKVHSQRRREERHRLKEERLAYESALSLYEYQVIEHTQWHESWDFNDCSVWVHAESKLSQYHPPNIPPPPPIPSSLLDPATGEKFTPEQFFAHEADSESEFSSVDSILSSAEDNNDGTTKLDPDQAPKGAHSEVKLAKERVLAQQRSQVRAKYNR</sequence>
<keyword evidence="1" id="KW-0433">Leucine-rich repeat</keyword>
<gene>
    <name evidence="5" type="ORF">ACHAWO_010408</name>
</gene>
<dbReference type="SMART" id="SM00369">
    <property type="entry name" value="LRR_TYP"/>
    <property type="match status" value="6"/>
</dbReference>
<feature type="region of interest" description="Disordered" evidence="4">
    <location>
        <begin position="696"/>
        <end position="755"/>
    </location>
</feature>
<evidence type="ECO:0000256" key="4">
    <source>
        <dbReference type="SAM" id="MobiDB-lite"/>
    </source>
</evidence>
<evidence type="ECO:0000256" key="3">
    <source>
        <dbReference type="SAM" id="Coils"/>
    </source>
</evidence>
<dbReference type="AlphaFoldDB" id="A0ABD3MTU7"/>
<dbReference type="SMART" id="SM00364">
    <property type="entry name" value="LRR_BAC"/>
    <property type="match status" value="4"/>
</dbReference>
<dbReference type="InterPro" id="IPR032675">
    <property type="entry name" value="LRR_dom_sf"/>
</dbReference>
<comment type="caution">
    <text evidence="5">The sequence shown here is derived from an EMBL/GenBank/DDBJ whole genome shotgun (WGS) entry which is preliminary data.</text>
</comment>
<evidence type="ECO:0000256" key="2">
    <source>
        <dbReference type="ARBA" id="ARBA00022737"/>
    </source>
</evidence>
<dbReference type="PROSITE" id="PS51450">
    <property type="entry name" value="LRR"/>
    <property type="match status" value="2"/>
</dbReference>
<dbReference type="Gene3D" id="3.80.10.10">
    <property type="entry name" value="Ribonuclease Inhibitor"/>
    <property type="match status" value="2"/>
</dbReference>
<feature type="compositionally biased region" description="Basic and acidic residues" evidence="4">
    <location>
        <begin position="719"/>
        <end position="741"/>
    </location>
</feature>
<protein>
    <submittedName>
        <fullName evidence="5">Uncharacterized protein</fullName>
    </submittedName>
</protein>
<feature type="compositionally biased region" description="Polar residues" evidence="4">
    <location>
        <begin position="700"/>
        <end position="718"/>
    </location>
</feature>
<name>A0ABD3MTU7_9STRA</name>
<reference evidence="5 6" key="1">
    <citation type="submission" date="2024-10" db="EMBL/GenBank/DDBJ databases">
        <title>Updated reference genomes for cyclostephanoid diatoms.</title>
        <authorList>
            <person name="Roberts W.R."/>
            <person name="Alverson A.J."/>
        </authorList>
    </citation>
    <scope>NUCLEOTIDE SEQUENCE [LARGE SCALE GENOMIC DNA]</scope>
    <source>
        <strain evidence="5 6">AJA010-31</strain>
    </source>
</reference>
<evidence type="ECO:0000256" key="1">
    <source>
        <dbReference type="ARBA" id="ARBA00022614"/>
    </source>
</evidence>
<dbReference type="InterPro" id="IPR003591">
    <property type="entry name" value="Leu-rich_rpt_typical-subtyp"/>
</dbReference>
<dbReference type="PANTHER" id="PTHR48051">
    <property type="match status" value="1"/>
</dbReference>
<keyword evidence="6" id="KW-1185">Reference proteome</keyword>
<proteinExistence type="predicted"/>
<evidence type="ECO:0000313" key="5">
    <source>
        <dbReference type="EMBL" id="KAL3767389.1"/>
    </source>
</evidence>
<dbReference type="PANTHER" id="PTHR48051:SF1">
    <property type="entry name" value="RAS SUPPRESSOR PROTEIN 1"/>
    <property type="match status" value="1"/>
</dbReference>
<dbReference type="Proteomes" id="UP001530400">
    <property type="component" value="Unassembled WGS sequence"/>
</dbReference>
<feature type="coiled-coil region" evidence="3">
    <location>
        <begin position="6"/>
        <end position="45"/>
    </location>
</feature>
<evidence type="ECO:0000313" key="6">
    <source>
        <dbReference type="Proteomes" id="UP001530400"/>
    </source>
</evidence>
<dbReference type="SUPFAM" id="SSF52058">
    <property type="entry name" value="L domain-like"/>
    <property type="match status" value="1"/>
</dbReference>
<dbReference type="EMBL" id="JALLPJ020001367">
    <property type="protein sequence ID" value="KAL3767389.1"/>
    <property type="molecule type" value="Genomic_DNA"/>
</dbReference>
<dbReference type="InterPro" id="IPR001611">
    <property type="entry name" value="Leu-rich_rpt"/>
</dbReference>